<dbReference type="KEGG" id="woc:BA177_03405"/>
<evidence type="ECO:0000256" key="1">
    <source>
        <dbReference type="ARBA" id="ARBA00044755"/>
    </source>
</evidence>
<accession>A0A193LD00</accession>
<gene>
    <name evidence="2" type="ORF">BA177_03405</name>
</gene>
<dbReference type="RefSeq" id="WP_068612854.1">
    <property type="nucleotide sequence ID" value="NZ_CP016268.1"/>
</dbReference>
<dbReference type="AlphaFoldDB" id="A0A193LD00"/>
<dbReference type="PANTHER" id="PTHR35024:SF4">
    <property type="entry name" value="POLYMER-FORMING CYTOSKELETAL PROTEIN"/>
    <property type="match status" value="1"/>
</dbReference>
<sequence length="137" mass="14263">MFGRKHKRHTVIDTLVGSNSKVNGDLHFAGGCHVDGVVKGSVTADPDSNSALTVSEDGAIEGGVTVPHVILNGIVRGDVVAGHRVELGPTARVIGNVYYNLIEMAIGAEINGKLVHQPDGQVPLLEKAENAEPAKAV</sequence>
<dbReference type="Pfam" id="PF04519">
    <property type="entry name" value="Bactofilin"/>
    <property type="match status" value="1"/>
</dbReference>
<proteinExistence type="inferred from homology"/>
<evidence type="ECO:0000313" key="2">
    <source>
        <dbReference type="EMBL" id="ANO50387.1"/>
    </source>
</evidence>
<dbReference type="PANTHER" id="PTHR35024">
    <property type="entry name" value="HYPOTHETICAL CYTOSOLIC PROTEIN"/>
    <property type="match status" value="1"/>
</dbReference>
<dbReference type="Proteomes" id="UP000092695">
    <property type="component" value="Chromosome"/>
</dbReference>
<comment type="similarity">
    <text evidence="1">Belongs to the bactofilin family.</text>
</comment>
<dbReference type="EMBL" id="CP016268">
    <property type="protein sequence ID" value="ANO50387.1"/>
    <property type="molecule type" value="Genomic_DNA"/>
</dbReference>
<protein>
    <recommendedName>
        <fullName evidence="4">Cell shape determination protein CcmA</fullName>
    </recommendedName>
</protein>
<evidence type="ECO:0008006" key="4">
    <source>
        <dbReference type="Google" id="ProtNLM"/>
    </source>
</evidence>
<evidence type="ECO:0000313" key="3">
    <source>
        <dbReference type="Proteomes" id="UP000092695"/>
    </source>
</evidence>
<name>A0A193LD00_9GAMM</name>
<organism evidence="2 3">
    <name type="scientific">Woeseia oceani</name>
    <dbReference type="NCBI Taxonomy" id="1548547"/>
    <lineage>
        <taxon>Bacteria</taxon>
        <taxon>Pseudomonadati</taxon>
        <taxon>Pseudomonadota</taxon>
        <taxon>Gammaproteobacteria</taxon>
        <taxon>Woeseiales</taxon>
        <taxon>Woeseiaceae</taxon>
        <taxon>Woeseia</taxon>
    </lineage>
</organism>
<reference evidence="2 3" key="1">
    <citation type="submission" date="2016-06" db="EMBL/GenBank/DDBJ databases">
        <title>Complete genome sequence of a deep-branching marine Gamma Proteobacterium Woeseia oceani type strain XK5.</title>
        <authorList>
            <person name="Mu D."/>
            <person name="Du Z."/>
        </authorList>
    </citation>
    <scope>NUCLEOTIDE SEQUENCE [LARGE SCALE GENOMIC DNA]</scope>
    <source>
        <strain evidence="2 3">XK5</strain>
    </source>
</reference>
<dbReference type="InterPro" id="IPR007607">
    <property type="entry name" value="BacA/B"/>
</dbReference>
<dbReference type="STRING" id="1548547.BA177_03405"/>
<dbReference type="OrthoDB" id="5294247at2"/>
<keyword evidence="3" id="KW-1185">Reference proteome</keyword>